<dbReference type="AlphaFoldDB" id="A0A151GAA1"/>
<protein>
    <submittedName>
        <fullName evidence="2">Uncharacterized protein</fullName>
    </submittedName>
</protein>
<dbReference type="GeneID" id="63718607"/>
<dbReference type="InParanoid" id="A0A151GAA1"/>
<feature type="region of interest" description="Disordered" evidence="1">
    <location>
        <begin position="118"/>
        <end position="164"/>
    </location>
</feature>
<dbReference type="EMBL" id="LAYC01000003">
    <property type="protein sequence ID" value="KYK54014.1"/>
    <property type="molecule type" value="Genomic_DNA"/>
</dbReference>
<evidence type="ECO:0000313" key="3">
    <source>
        <dbReference type="Proteomes" id="UP000076580"/>
    </source>
</evidence>
<accession>A0A151GAA1</accession>
<evidence type="ECO:0000313" key="2">
    <source>
        <dbReference type="EMBL" id="KYK54014.1"/>
    </source>
</evidence>
<evidence type="ECO:0000256" key="1">
    <source>
        <dbReference type="SAM" id="MobiDB-lite"/>
    </source>
</evidence>
<keyword evidence="3" id="KW-1185">Reference proteome</keyword>
<sequence>MSSALFPAQYFQRIISSVIFPAHHFQRIISSATFPAHHFQRTIPFTVRYLQRLFHLDARSVTFATHHLQPVLQPPTPPSSACSAIVISSKTRHGEFQGDTTVSACLFVCPGAAVPGDVVSRGRRHHDGESSAKERPNFDLQSMDTVDEVEDEVKDERGLAFTAR</sequence>
<feature type="compositionally biased region" description="Basic and acidic residues" evidence="1">
    <location>
        <begin position="126"/>
        <end position="137"/>
    </location>
</feature>
<comment type="caution">
    <text evidence="2">The sequence shown here is derived from an EMBL/GenBank/DDBJ whole genome shotgun (WGS) entry which is preliminary data.</text>
</comment>
<name>A0A151GAA1_DRECN</name>
<proteinExistence type="predicted"/>
<dbReference type="Proteomes" id="UP000076580">
    <property type="component" value="Chromosome 03"/>
</dbReference>
<dbReference type="RefSeq" id="XP_040653366.1">
    <property type="nucleotide sequence ID" value="XM_040803262.1"/>
</dbReference>
<gene>
    <name evidence="2" type="ORF">DCS_05964</name>
</gene>
<organism evidence="2 3">
    <name type="scientific">Drechmeria coniospora</name>
    <name type="common">Nematophagous fungus</name>
    <name type="synonym">Meria coniospora</name>
    <dbReference type="NCBI Taxonomy" id="98403"/>
    <lineage>
        <taxon>Eukaryota</taxon>
        <taxon>Fungi</taxon>
        <taxon>Dikarya</taxon>
        <taxon>Ascomycota</taxon>
        <taxon>Pezizomycotina</taxon>
        <taxon>Sordariomycetes</taxon>
        <taxon>Hypocreomycetidae</taxon>
        <taxon>Hypocreales</taxon>
        <taxon>Ophiocordycipitaceae</taxon>
        <taxon>Drechmeria</taxon>
    </lineage>
</organism>
<reference evidence="2 3" key="1">
    <citation type="journal article" date="2016" name="Sci. Rep.">
        <title>Insights into Adaptations to a Near-Obligate Nematode Endoparasitic Lifestyle from the Finished Genome of Drechmeria coniospora.</title>
        <authorList>
            <person name="Zhang L."/>
            <person name="Zhou Z."/>
            <person name="Guo Q."/>
            <person name="Fokkens L."/>
            <person name="Miskei M."/>
            <person name="Pocsi I."/>
            <person name="Zhang W."/>
            <person name="Chen M."/>
            <person name="Wang L."/>
            <person name="Sun Y."/>
            <person name="Donzelli B.G."/>
            <person name="Gibson D.M."/>
            <person name="Nelson D.R."/>
            <person name="Luo J.G."/>
            <person name="Rep M."/>
            <person name="Liu H."/>
            <person name="Yang S."/>
            <person name="Wang J."/>
            <person name="Krasnoff S.B."/>
            <person name="Xu Y."/>
            <person name="Molnar I."/>
            <person name="Lin M."/>
        </authorList>
    </citation>
    <scope>NUCLEOTIDE SEQUENCE [LARGE SCALE GENOMIC DNA]</scope>
    <source>
        <strain evidence="2 3">ARSEF 6962</strain>
    </source>
</reference>